<protein>
    <submittedName>
        <fullName evidence="3">Acyl-CoA dehydrogenase</fullName>
    </submittedName>
</protein>
<evidence type="ECO:0000259" key="2">
    <source>
        <dbReference type="Pfam" id="PF08028"/>
    </source>
</evidence>
<comment type="caution">
    <text evidence="3">The sequence shown here is derived from an EMBL/GenBank/DDBJ whole genome shotgun (WGS) entry which is preliminary data.</text>
</comment>
<dbReference type="GO" id="GO:0050660">
    <property type="term" value="F:flavin adenine dinucleotide binding"/>
    <property type="evidence" value="ECO:0007669"/>
    <property type="project" value="InterPro"/>
</dbReference>
<dbReference type="AlphaFoldDB" id="A0A7K1RFG7"/>
<dbReference type="Gene3D" id="1.10.540.10">
    <property type="entry name" value="Acyl-CoA dehydrogenase/oxidase, N-terminal domain"/>
    <property type="match status" value="1"/>
</dbReference>
<sequence>MVAAKERTVVLATKSTQKQVTPLAQPEPGLTPEQIIQRAIDLRPLLLDGQADAEERGTYSPEMHERFRKAGFYRILQPVMYGGYEFDLTVFSRVIVEIARGCPGSGWCLCLASGHAVNAAALFDKAGQDIIFGNDGEFAAPARGVPGGTAMECDDGWIIDGTWDYCSGSPYSTHAIVGVRIAGPAKDGPPELGIAMVPRSGWEMIDNWRDFIGMRASGSNSIRIDKQWIPKALLVRQNFFAVNIDGGTEGYKLHGNSMYSGRMFGFFQAEITSILVGVGFAALDEFERIVGLRAGAPKFGPPMPGVPDFHRPYGVALGMLEMASNALAAGTRSYLDYCERGVKDPSAYTEFDDLRIQAGLQHAAHLSMDAVEILYSAAGTSTSAKNGSRLQRYYRDISMARTNPGLQFDKTAMQLAARKFPEGPQGPRP</sequence>
<dbReference type="InterPro" id="IPR013107">
    <property type="entry name" value="Acyl-CoA_DH_C"/>
</dbReference>
<dbReference type="SUPFAM" id="SSF56645">
    <property type="entry name" value="Acyl-CoA dehydrogenase NM domain-like"/>
    <property type="match status" value="1"/>
</dbReference>
<dbReference type="GO" id="GO:0016627">
    <property type="term" value="F:oxidoreductase activity, acting on the CH-CH group of donors"/>
    <property type="evidence" value="ECO:0007669"/>
    <property type="project" value="InterPro"/>
</dbReference>
<organism evidence="3 4">
    <name type="scientific">Agrobacterium vitis</name>
    <name type="common">Rhizobium vitis</name>
    <dbReference type="NCBI Taxonomy" id="373"/>
    <lineage>
        <taxon>Bacteria</taxon>
        <taxon>Pseudomonadati</taxon>
        <taxon>Pseudomonadota</taxon>
        <taxon>Alphaproteobacteria</taxon>
        <taxon>Hyphomicrobiales</taxon>
        <taxon>Rhizobiaceae</taxon>
        <taxon>Rhizobium/Agrobacterium group</taxon>
        <taxon>Agrobacterium</taxon>
    </lineage>
</organism>
<proteinExistence type="predicted"/>
<feature type="domain" description="Acyl-CoA dehydrogenase C-terminal" evidence="2">
    <location>
        <begin position="276"/>
        <end position="401"/>
    </location>
</feature>
<evidence type="ECO:0000256" key="1">
    <source>
        <dbReference type="ARBA" id="ARBA00023002"/>
    </source>
</evidence>
<dbReference type="InterPro" id="IPR046373">
    <property type="entry name" value="Acyl-CoA_Oxase/DH_mid-dom_sf"/>
</dbReference>
<dbReference type="RefSeq" id="WP_337739521.1">
    <property type="nucleotide sequence ID" value="NZ_WPHU01000004.1"/>
</dbReference>
<dbReference type="InterPro" id="IPR037069">
    <property type="entry name" value="AcylCoA_DH/ox_N_sf"/>
</dbReference>
<dbReference type="EMBL" id="WPHU01000004">
    <property type="protein sequence ID" value="MVA56745.1"/>
    <property type="molecule type" value="Genomic_DNA"/>
</dbReference>
<name>A0A7K1RFG7_AGRVI</name>
<dbReference type="PIRSF" id="PIRSF016578">
    <property type="entry name" value="HsaA"/>
    <property type="match status" value="1"/>
</dbReference>
<dbReference type="Proteomes" id="UP000440716">
    <property type="component" value="Unassembled WGS sequence"/>
</dbReference>
<accession>A0A7K1RFG7</accession>
<gene>
    <name evidence="3" type="ORF">GOZ88_11560</name>
</gene>
<dbReference type="Gene3D" id="1.20.140.10">
    <property type="entry name" value="Butyryl-CoA Dehydrogenase, subunit A, domain 3"/>
    <property type="match status" value="1"/>
</dbReference>
<dbReference type="Pfam" id="PF08028">
    <property type="entry name" value="Acyl-CoA_dh_2"/>
    <property type="match status" value="1"/>
</dbReference>
<reference evidence="3 4" key="1">
    <citation type="submission" date="2019-12" db="EMBL/GenBank/DDBJ databases">
        <title>Whole-genome sequencing of Allorhizobium vitis.</title>
        <authorList>
            <person name="Gan H.M."/>
            <person name="Szegedi E."/>
            <person name="Burr T."/>
            <person name="Savka M.A."/>
        </authorList>
    </citation>
    <scope>NUCLEOTIDE SEQUENCE [LARGE SCALE GENOMIC DNA]</scope>
    <source>
        <strain evidence="3 4">CG415</strain>
    </source>
</reference>
<keyword evidence="1" id="KW-0560">Oxidoreductase</keyword>
<evidence type="ECO:0000313" key="3">
    <source>
        <dbReference type="EMBL" id="MVA56745.1"/>
    </source>
</evidence>
<dbReference type="InterPro" id="IPR009100">
    <property type="entry name" value="AcylCoA_DH/oxidase_NM_dom_sf"/>
</dbReference>
<evidence type="ECO:0000313" key="4">
    <source>
        <dbReference type="Proteomes" id="UP000440716"/>
    </source>
</evidence>
<dbReference type="Gene3D" id="2.40.110.10">
    <property type="entry name" value="Butyryl-CoA Dehydrogenase, subunit A, domain 2"/>
    <property type="match status" value="1"/>
</dbReference>